<feature type="domain" description="PTS EIIC type-2" evidence="10">
    <location>
        <begin position="8"/>
        <end position="438"/>
    </location>
</feature>
<dbReference type="AlphaFoldDB" id="A0A412G0R2"/>
<sequence length="459" mass="50424">MQMFQDLINWILGFGASVFVPIIMIIAGLIVKMKPKDAISAGLLLGIAFTGMSEVINFMRGAITPVAEAMIKATGVQLSIMDGGWTTMSVISWAWPYAFAMFPLQIGINILLLALGKTKTFNADLWNVWGKIFTAVIVMGTTNSVVLAFVVASIQIVLELWSSDAHQKRLQKMSGIPGVTCSHRTLFFSCILWPFDMILRKIPFLNKEFGVAQLRDKIGIFAENHVLGFILGCVFGIIGRYDIVNILKLGLVAGTAMTLFPMVTKLFMQALAPISEAVQAYMQKRFKDRELYVGLDWPYLGGANEIWIAVIAIVPMLVIYSFILPGNNLLPFAGVINLSLAVPAWIVTKGNVPRMLILCAIGAPVFLYVGTAIAPYMSQLAMQTGAVELAAGELISNSSINAPVFTYATQLFAFLQGNFLPLIVAVVWGTCWVLYTRWLKKEDALMEQEEQAQASSEIQ</sequence>
<comment type="caution">
    <text evidence="11">The sequence shown here is derived from an EMBL/GenBank/DDBJ whole genome shotgun (WGS) entry which is preliminary data.</text>
</comment>
<keyword evidence="3" id="KW-1003">Cell membrane</keyword>
<feature type="transmembrane region" description="Helical" evidence="9">
    <location>
        <begin position="220"/>
        <end position="239"/>
    </location>
</feature>
<evidence type="ECO:0000256" key="4">
    <source>
        <dbReference type="ARBA" id="ARBA00022597"/>
    </source>
</evidence>
<reference evidence="11 12" key="1">
    <citation type="submission" date="2018-08" db="EMBL/GenBank/DDBJ databases">
        <title>A genome reference for cultivated species of the human gut microbiota.</title>
        <authorList>
            <person name="Zou Y."/>
            <person name="Xue W."/>
            <person name="Luo G."/>
        </authorList>
    </citation>
    <scope>NUCLEOTIDE SEQUENCE [LARGE SCALE GENOMIC DNA]</scope>
    <source>
        <strain evidence="11 12">AF24-29</strain>
    </source>
</reference>
<keyword evidence="4" id="KW-0762">Sugar transport</keyword>
<dbReference type="GO" id="GO:0009401">
    <property type="term" value="P:phosphoenolpyruvate-dependent sugar phosphotransferase system"/>
    <property type="evidence" value="ECO:0007669"/>
    <property type="project" value="UniProtKB-KW"/>
</dbReference>
<feature type="transmembrane region" description="Helical" evidence="9">
    <location>
        <begin position="128"/>
        <end position="156"/>
    </location>
</feature>
<dbReference type="PIRSF" id="PIRSF006304">
    <property type="entry name" value="GatC"/>
    <property type="match status" value="1"/>
</dbReference>
<organism evidence="11 12">
    <name type="scientific">Holdemania filiformis</name>
    <dbReference type="NCBI Taxonomy" id="61171"/>
    <lineage>
        <taxon>Bacteria</taxon>
        <taxon>Bacillati</taxon>
        <taxon>Bacillota</taxon>
        <taxon>Erysipelotrichia</taxon>
        <taxon>Erysipelotrichales</taxon>
        <taxon>Erysipelotrichaceae</taxon>
        <taxon>Holdemania</taxon>
    </lineage>
</organism>
<evidence type="ECO:0000256" key="1">
    <source>
        <dbReference type="ARBA" id="ARBA00004651"/>
    </source>
</evidence>
<evidence type="ECO:0000256" key="7">
    <source>
        <dbReference type="ARBA" id="ARBA00022989"/>
    </source>
</evidence>
<proteinExistence type="predicted"/>
<feature type="transmembrane region" description="Helical" evidence="9">
    <location>
        <begin position="38"/>
        <end position="59"/>
    </location>
</feature>
<evidence type="ECO:0000313" key="12">
    <source>
        <dbReference type="Proteomes" id="UP000284178"/>
    </source>
</evidence>
<dbReference type="GeneID" id="83015613"/>
<evidence type="ECO:0000256" key="3">
    <source>
        <dbReference type="ARBA" id="ARBA00022475"/>
    </source>
</evidence>
<dbReference type="EMBL" id="QRUP01000010">
    <property type="protein sequence ID" value="RGR74015.1"/>
    <property type="molecule type" value="Genomic_DNA"/>
</dbReference>
<dbReference type="InterPro" id="IPR013014">
    <property type="entry name" value="PTS_EIIC_2"/>
</dbReference>
<keyword evidence="7 9" id="KW-1133">Transmembrane helix</keyword>
<evidence type="ECO:0000256" key="5">
    <source>
        <dbReference type="ARBA" id="ARBA00022683"/>
    </source>
</evidence>
<evidence type="ECO:0000256" key="9">
    <source>
        <dbReference type="SAM" id="Phobius"/>
    </source>
</evidence>
<keyword evidence="8 9" id="KW-0472">Membrane</keyword>
<dbReference type="InterPro" id="IPR013853">
    <property type="entry name" value="EIIC-GAT"/>
</dbReference>
<dbReference type="PROSITE" id="PS51104">
    <property type="entry name" value="PTS_EIIC_TYPE_2"/>
    <property type="match status" value="1"/>
</dbReference>
<feature type="transmembrane region" description="Helical" evidence="9">
    <location>
        <begin position="355"/>
        <end position="377"/>
    </location>
</feature>
<evidence type="ECO:0000256" key="6">
    <source>
        <dbReference type="ARBA" id="ARBA00022692"/>
    </source>
</evidence>
<evidence type="ECO:0000313" key="11">
    <source>
        <dbReference type="EMBL" id="RGR74015.1"/>
    </source>
</evidence>
<feature type="transmembrane region" description="Helical" evidence="9">
    <location>
        <begin position="7"/>
        <end position="31"/>
    </location>
</feature>
<keyword evidence="5" id="KW-0598">Phosphotransferase system</keyword>
<feature type="transmembrane region" description="Helical" evidence="9">
    <location>
        <begin position="176"/>
        <end position="199"/>
    </location>
</feature>
<comment type="subcellular location">
    <subcellularLocation>
        <location evidence="1">Cell membrane</location>
        <topology evidence="1">Multi-pass membrane protein</topology>
    </subcellularLocation>
</comment>
<dbReference type="Pfam" id="PF03611">
    <property type="entry name" value="EIIC-GAT"/>
    <property type="match status" value="1"/>
</dbReference>
<keyword evidence="2" id="KW-0813">Transport</keyword>
<dbReference type="PANTHER" id="PTHR37324">
    <property type="entry name" value="PTS SYSTEM GALACTITOL-SPECIFIC EIIC COMPONENT"/>
    <property type="match status" value="1"/>
</dbReference>
<name>A0A412G0R2_9FIRM</name>
<evidence type="ECO:0000259" key="10">
    <source>
        <dbReference type="PROSITE" id="PS51104"/>
    </source>
</evidence>
<protein>
    <submittedName>
        <fullName evidence="11">PTS galactitol transporter subunit IIC</fullName>
    </submittedName>
</protein>
<feature type="transmembrane region" description="Helical" evidence="9">
    <location>
        <begin position="329"/>
        <end position="348"/>
    </location>
</feature>
<dbReference type="GO" id="GO:0005886">
    <property type="term" value="C:plasma membrane"/>
    <property type="evidence" value="ECO:0007669"/>
    <property type="project" value="UniProtKB-SubCell"/>
</dbReference>
<dbReference type="PANTHER" id="PTHR37324:SF2">
    <property type="entry name" value="PTS SYSTEM GALACTITOL-SPECIFIC EIIC COMPONENT"/>
    <property type="match status" value="1"/>
</dbReference>
<feature type="transmembrane region" description="Helical" evidence="9">
    <location>
        <begin position="411"/>
        <end position="435"/>
    </location>
</feature>
<feature type="transmembrane region" description="Helical" evidence="9">
    <location>
        <begin position="306"/>
        <end position="323"/>
    </location>
</feature>
<evidence type="ECO:0000256" key="2">
    <source>
        <dbReference type="ARBA" id="ARBA00022448"/>
    </source>
</evidence>
<keyword evidence="12" id="KW-1185">Reference proteome</keyword>
<dbReference type="GO" id="GO:0015577">
    <property type="term" value="F:galactitol transmembrane transporter activity"/>
    <property type="evidence" value="ECO:0007669"/>
    <property type="project" value="InterPro"/>
</dbReference>
<feature type="transmembrane region" description="Helical" evidence="9">
    <location>
        <begin position="94"/>
        <end position="116"/>
    </location>
</feature>
<accession>A0A412G0R2</accession>
<gene>
    <name evidence="11" type="ORF">DWY25_09385</name>
</gene>
<keyword evidence="6 9" id="KW-0812">Transmembrane</keyword>
<evidence type="ECO:0000256" key="8">
    <source>
        <dbReference type="ARBA" id="ARBA00023136"/>
    </source>
</evidence>
<dbReference type="RefSeq" id="WP_006058438.1">
    <property type="nucleotide sequence ID" value="NZ_CABJCV010000010.1"/>
</dbReference>
<dbReference type="InterPro" id="IPR004703">
    <property type="entry name" value="PTS_sugar-sp_permease"/>
</dbReference>
<dbReference type="Proteomes" id="UP000284178">
    <property type="component" value="Unassembled WGS sequence"/>
</dbReference>